<reference evidence="1" key="1">
    <citation type="submission" date="2021-04" db="EMBL/GenBank/DDBJ databases">
        <title>Genomics, taxonomy and metabolism of representatives of sulfur bacteria of the genus Thiothrix: Thiothrix fructosivorans QT, Thiothrix unzii A1T and three new species, Thiothrix subterranea sp. nov., Thiothrix litoralis sp. nov. and 'Candidatus Thiothrix anitrata' sp. nov.</title>
        <authorList>
            <person name="Ravin N.V."/>
            <person name="Smolyakov D."/>
            <person name="Rudenko T.S."/>
            <person name="Mardanov A.V."/>
            <person name="Beletsky A.V."/>
            <person name="Markov N.D."/>
            <person name="Fomenkov A.I."/>
            <person name="Roberts R.J."/>
            <person name="Karnachuk O.V."/>
            <person name="Novikov A."/>
            <person name="Grabovich M.Y."/>
        </authorList>
    </citation>
    <scope>NUCLEOTIDE SEQUENCE</scope>
    <source>
        <strain evidence="1">A1</strain>
    </source>
</reference>
<dbReference type="EMBL" id="CP072793">
    <property type="protein sequence ID" value="QTR52566.1"/>
    <property type="molecule type" value="Genomic_DNA"/>
</dbReference>
<evidence type="ECO:0000313" key="2">
    <source>
        <dbReference type="Proteomes" id="UP000672009"/>
    </source>
</evidence>
<name>A0A975IG33_9GAMM</name>
<dbReference type="AlphaFoldDB" id="A0A975IG33"/>
<accession>A0A975IG33</accession>
<gene>
    <name evidence="1" type="ORF">J9260_12680</name>
</gene>
<dbReference type="RefSeq" id="WP_210218107.1">
    <property type="nucleotide sequence ID" value="NZ_CP072793.1"/>
</dbReference>
<dbReference type="Proteomes" id="UP000672009">
    <property type="component" value="Chromosome"/>
</dbReference>
<organism evidence="1 2">
    <name type="scientific">Thiothrix unzii</name>
    <dbReference type="NCBI Taxonomy" id="111769"/>
    <lineage>
        <taxon>Bacteria</taxon>
        <taxon>Pseudomonadati</taxon>
        <taxon>Pseudomonadota</taxon>
        <taxon>Gammaproteobacteria</taxon>
        <taxon>Thiotrichales</taxon>
        <taxon>Thiotrichaceae</taxon>
        <taxon>Thiothrix</taxon>
    </lineage>
</organism>
<proteinExistence type="predicted"/>
<evidence type="ECO:0000313" key="1">
    <source>
        <dbReference type="EMBL" id="QTR52566.1"/>
    </source>
</evidence>
<keyword evidence="2" id="KW-1185">Reference proteome</keyword>
<dbReference type="KEGG" id="tun:J9260_12680"/>
<sequence length="225" mass="24894">MNTIHTFQNNGLDAIKNSSEKITNRAKNISFDTLLSEQSHPLKTEQTSLAKILDTLATNVFGINNAEAGETNNGVLGFDDDGVPSFDDQHPAYHHYVTANSCSKTESWCIHDTAVQGLLRYPAPGASGEPIKDEQTGFATPVGYVRHEVYDNGAKVYNITQEGKHLLDPGIVKRWVSESQDSISINTFGEGTGNMGTLNNWLSDPLWKKVDSNIFDYMRNQSRDK</sequence>
<protein>
    <submittedName>
        <fullName evidence="1">Uncharacterized protein</fullName>
    </submittedName>
</protein>